<comment type="caution">
    <text evidence="8">The sequence shown here is derived from an EMBL/GenBank/DDBJ whole genome shotgun (WGS) entry which is preliminary data.</text>
</comment>
<evidence type="ECO:0000256" key="4">
    <source>
        <dbReference type="ARBA" id="ARBA00023002"/>
    </source>
</evidence>
<reference evidence="8" key="1">
    <citation type="journal article" date="2021" name="Sci. Rep.">
        <title>Diploid genomic architecture of Nitzschia inconspicua, an elite biomass production diatom.</title>
        <authorList>
            <person name="Oliver A."/>
            <person name="Podell S."/>
            <person name="Pinowska A."/>
            <person name="Traller J.C."/>
            <person name="Smith S.R."/>
            <person name="McClure R."/>
            <person name="Beliaev A."/>
            <person name="Bohutskyi P."/>
            <person name="Hill E.A."/>
            <person name="Rabines A."/>
            <person name="Zheng H."/>
            <person name="Allen L.Z."/>
            <person name="Kuo A."/>
            <person name="Grigoriev I.V."/>
            <person name="Allen A.E."/>
            <person name="Hazlebeck D."/>
            <person name="Allen E.E."/>
        </authorList>
    </citation>
    <scope>NUCLEOTIDE SEQUENCE</scope>
    <source>
        <strain evidence="8">Hildebrandi</strain>
    </source>
</reference>
<dbReference type="PANTHER" id="PTHR31356:SF36">
    <property type="entry name" value="L-ASCORBATE PEROXIDASE 3"/>
    <property type="match status" value="1"/>
</dbReference>
<dbReference type="InterPro" id="IPR002016">
    <property type="entry name" value="Haem_peroxidase"/>
</dbReference>
<reference evidence="8" key="2">
    <citation type="submission" date="2021-04" db="EMBL/GenBank/DDBJ databases">
        <authorList>
            <person name="Podell S."/>
        </authorList>
    </citation>
    <scope>NUCLEOTIDE SEQUENCE</scope>
    <source>
        <strain evidence="8">Hildebrandi</strain>
    </source>
</reference>
<evidence type="ECO:0000256" key="1">
    <source>
        <dbReference type="ARBA" id="ARBA00022559"/>
    </source>
</evidence>
<keyword evidence="2" id="KW-0349">Heme</keyword>
<dbReference type="GO" id="GO:0046872">
    <property type="term" value="F:metal ion binding"/>
    <property type="evidence" value="ECO:0007669"/>
    <property type="project" value="UniProtKB-KW"/>
</dbReference>
<dbReference type="Proteomes" id="UP000693970">
    <property type="component" value="Unassembled WGS sequence"/>
</dbReference>
<dbReference type="EMBL" id="JAGRRH010000015">
    <property type="protein sequence ID" value="KAG7356733.1"/>
    <property type="molecule type" value="Genomic_DNA"/>
</dbReference>
<dbReference type="PROSITE" id="PS00436">
    <property type="entry name" value="PEROXIDASE_2"/>
    <property type="match status" value="1"/>
</dbReference>
<keyword evidence="5" id="KW-0408">Iron</keyword>
<name>A0A9K3L8G8_9STRA</name>
<dbReference type="AlphaFoldDB" id="A0A9K3L8G8"/>
<dbReference type="GO" id="GO:0004601">
    <property type="term" value="F:peroxidase activity"/>
    <property type="evidence" value="ECO:0007669"/>
    <property type="project" value="UniProtKB-KW"/>
</dbReference>
<organism evidence="8 9">
    <name type="scientific">Nitzschia inconspicua</name>
    <dbReference type="NCBI Taxonomy" id="303405"/>
    <lineage>
        <taxon>Eukaryota</taxon>
        <taxon>Sar</taxon>
        <taxon>Stramenopiles</taxon>
        <taxon>Ochrophyta</taxon>
        <taxon>Bacillariophyta</taxon>
        <taxon>Bacillariophyceae</taxon>
        <taxon>Bacillariophycidae</taxon>
        <taxon>Bacillariales</taxon>
        <taxon>Bacillariaceae</taxon>
        <taxon>Nitzschia</taxon>
    </lineage>
</organism>
<sequence>MKSFFLAATAIALNRLDFLQSITDNGSVLLLISSSMKNQDSPPPTTMLRFAPSLVQSSSVDLDCLGSKSRYFRRKIQETVARDPSLAGPLIRLAFHDAATFENGPRYYYVDRGSMNTSVQTGGPNGSIRYELGRYENRALSRPLKVVEEILDSVNDKNGPTGSRAFLCNPMSLADAIALAGSSAVDASGGPDIPIRLGRPDVDTSDDQLLRRPMKRNSKGSEVTTALPSAGLDSDGLRLYFGRLGLSEPEFVALSGVHGLGRHVSLLNMTKDCLKNLTQTCLENAPVLLPFVTESVDRFDNSYFKGLLRWNSQQVSMGEVAFIPTDVALVVDDGLRGYVESFAHDEKLYFRTFRRAFQKLVDTTATTGDLY</sequence>
<dbReference type="GO" id="GO:0020037">
    <property type="term" value="F:heme binding"/>
    <property type="evidence" value="ECO:0007669"/>
    <property type="project" value="InterPro"/>
</dbReference>
<dbReference type="InterPro" id="IPR044831">
    <property type="entry name" value="Ccp1-like"/>
</dbReference>
<evidence type="ECO:0000256" key="3">
    <source>
        <dbReference type="ARBA" id="ARBA00022723"/>
    </source>
</evidence>
<dbReference type="GO" id="GO:0034599">
    <property type="term" value="P:cellular response to oxidative stress"/>
    <property type="evidence" value="ECO:0007669"/>
    <property type="project" value="InterPro"/>
</dbReference>
<evidence type="ECO:0000313" key="8">
    <source>
        <dbReference type="EMBL" id="KAG7356733.1"/>
    </source>
</evidence>
<evidence type="ECO:0000313" key="9">
    <source>
        <dbReference type="Proteomes" id="UP000693970"/>
    </source>
</evidence>
<dbReference type="GO" id="GO:0042744">
    <property type="term" value="P:hydrogen peroxide catabolic process"/>
    <property type="evidence" value="ECO:0007669"/>
    <property type="project" value="TreeGrafter"/>
</dbReference>
<evidence type="ECO:0000259" key="7">
    <source>
        <dbReference type="PROSITE" id="PS50873"/>
    </source>
</evidence>
<evidence type="ECO:0000256" key="2">
    <source>
        <dbReference type="ARBA" id="ARBA00022617"/>
    </source>
</evidence>
<keyword evidence="1 8" id="KW-0575">Peroxidase</keyword>
<dbReference type="OrthoDB" id="2859658at2759"/>
<gene>
    <name evidence="8" type="ORF">IV203_001419</name>
</gene>
<dbReference type="GO" id="GO:0000302">
    <property type="term" value="P:response to reactive oxygen species"/>
    <property type="evidence" value="ECO:0007669"/>
    <property type="project" value="TreeGrafter"/>
</dbReference>
<dbReference type="PROSITE" id="PS50873">
    <property type="entry name" value="PEROXIDASE_4"/>
    <property type="match status" value="1"/>
</dbReference>
<feature type="domain" description="Plant heme peroxidase family profile" evidence="7">
    <location>
        <begin position="71"/>
        <end position="371"/>
    </location>
</feature>
<accession>A0A9K3L8G8</accession>
<keyword evidence="9" id="KW-1185">Reference proteome</keyword>
<dbReference type="InterPro" id="IPR019794">
    <property type="entry name" value="Peroxidases_AS"/>
</dbReference>
<evidence type="ECO:0000256" key="5">
    <source>
        <dbReference type="ARBA" id="ARBA00023004"/>
    </source>
</evidence>
<protein>
    <submittedName>
        <fullName evidence="8">L-ascorbate peroxidase</fullName>
    </submittedName>
</protein>
<dbReference type="Pfam" id="PF00141">
    <property type="entry name" value="peroxidase"/>
    <property type="match status" value="1"/>
</dbReference>
<dbReference type="PANTHER" id="PTHR31356">
    <property type="entry name" value="THYLAKOID LUMENAL 29 KDA PROTEIN, CHLOROPLASTIC-RELATED"/>
    <property type="match status" value="1"/>
</dbReference>
<comment type="similarity">
    <text evidence="6">Belongs to the peroxidase family.</text>
</comment>
<proteinExistence type="inferred from homology"/>
<evidence type="ECO:0000256" key="6">
    <source>
        <dbReference type="RuleBase" id="RU004241"/>
    </source>
</evidence>
<keyword evidence="4" id="KW-0560">Oxidoreductase</keyword>
<keyword evidence="3" id="KW-0479">Metal-binding</keyword>